<dbReference type="RefSeq" id="WP_100744320.1">
    <property type="nucleotide sequence ID" value="NZ_NPDW01000002.1"/>
</dbReference>
<feature type="binding site" evidence="10">
    <location>
        <position position="43"/>
    </location>
    <ligand>
        <name>Mg(2+)</name>
        <dbReference type="ChEBI" id="CHEBI:18420"/>
    </ligand>
</feature>
<evidence type="ECO:0000256" key="7">
    <source>
        <dbReference type="ARBA" id="ARBA00023080"/>
    </source>
</evidence>
<dbReference type="CDD" id="cd00515">
    <property type="entry name" value="HAM1"/>
    <property type="match status" value="1"/>
</dbReference>
<dbReference type="OrthoDB" id="9807456at2"/>
<dbReference type="InterPro" id="IPR020922">
    <property type="entry name" value="dITP/XTP_pyrophosphatase"/>
</dbReference>
<keyword evidence="4 10" id="KW-0547">Nucleotide-binding</keyword>
<comment type="catalytic activity">
    <reaction evidence="10">
        <text>ITP + H2O = IMP + diphosphate + H(+)</text>
        <dbReference type="Rhea" id="RHEA:29399"/>
        <dbReference type="ChEBI" id="CHEBI:15377"/>
        <dbReference type="ChEBI" id="CHEBI:15378"/>
        <dbReference type="ChEBI" id="CHEBI:33019"/>
        <dbReference type="ChEBI" id="CHEBI:58053"/>
        <dbReference type="ChEBI" id="CHEBI:61402"/>
        <dbReference type="EC" id="3.6.1.66"/>
    </reaction>
</comment>
<comment type="function">
    <text evidence="10">Pyrophosphatase that catalyzes the hydrolysis of nucleoside triphosphates to their monophosphate derivatives, with a high preference for the non-canonical purine nucleotides XTP (xanthosine triphosphate), dITP (deoxyinosine triphosphate) and ITP. Seems to function as a house-cleaning enzyme that removes non-canonical purine nucleotides from the nucleotide pool, thus preventing their incorporation into DNA/RNA and avoiding chromosomal lesions.</text>
</comment>
<dbReference type="EC" id="3.6.1.66" evidence="10"/>
<feature type="binding site" evidence="10">
    <location>
        <begin position="182"/>
        <end position="183"/>
    </location>
    <ligand>
        <name>substrate</name>
    </ligand>
</feature>
<keyword evidence="6 10" id="KW-0460">Magnesium</keyword>
<keyword evidence="3 10" id="KW-0479">Metal-binding</keyword>
<feature type="binding site" evidence="10">
    <location>
        <position position="72"/>
    </location>
    <ligand>
        <name>Mg(2+)</name>
        <dbReference type="ChEBI" id="CHEBI:18420"/>
    </ligand>
</feature>
<organism evidence="12 13">
    <name type="scientific">Leptospira harrisiae</name>
    <dbReference type="NCBI Taxonomy" id="2023189"/>
    <lineage>
        <taxon>Bacteria</taxon>
        <taxon>Pseudomonadati</taxon>
        <taxon>Spirochaetota</taxon>
        <taxon>Spirochaetia</taxon>
        <taxon>Leptospirales</taxon>
        <taxon>Leptospiraceae</taxon>
        <taxon>Leptospira</taxon>
    </lineage>
</organism>
<dbReference type="GO" id="GO:0046872">
    <property type="term" value="F:metal ion binding"/>
    <property type="evidence" value="ECO:0007669"/>
    <property type="project" value="UniProtKB-KW"/>
</dbReference>
<feature type="binding site" evidence="10">
    <location>
        <position position="73"/>
    </location>
    <ligand>
        <name>substrate</name>
    </ligand>
</feature>
<comment type="catalytic activity">
    <reaction evidence="9 10">
        <text>XTP + H2O = XMP + diphosphate + H(+)</text>
        <dbReference type="Rhea" id="RHEA:28610"/>
        <dbReference type="ChEBI" id="CHEBI:15377"/>
        <dbReference type="ChEBI" id="CHEBI:15378"/>
        <dbReference type="ChEBI" id="CHEBI:33019"/>
        <dbReference type="ChEBI" id="CHEBI:57464"/>
        <dbReference type="ChEBI" id="CHEBI:61314"/>
        <dbReference type="EC" id="3.6.1.66"/>
    </reaction>
</comment>
<comment type="subunit">
    <text evidence="2 10">Homodimer.</text>
</comment>
<evidence type="ECO:0000256" key="9">
    <source>
        <dbReference type="ARBA" id="ARBA00052017"/>
    </source>
</evidence>
<sequence length="198" mass="22233">MTKRTLAFASGSLHKWKEMQMLLSPYGYEVVLPKDLGITFSPEETEKTFTGNSFIKSKELYRLTGFPAFADDSGISVPALGGEPGVYSARYGGPGLTDKERAEFLLQKLGESVNREAYYSCVVSYVDADNAVSFEGRVDGVICKDYDVESKYGFGYDPIFYFPPFGKRFSQVPESEKNTVSHRKKAMELFLDWLSNLK</sequence>
<dbReference type="GO" id="GO:0017111">
    <property type="term" value="F:ribonucleoside triphosphate phosphatase activity"/>
    <property type="evidence" value="ECO:0007669"/>
    <property type="project" value="InterPro"/>
</dbReference>
<feature type="binding site" evidence="10">
    <location>
        <begin position="154"/>
        <end position="157"/>
    </location>
    <ligand>
        <name>substrate</name>
    </ligand>
</feature>
<dbReference type="SUPFAM" id="SSF52972">
    <property type="entry name" value="ITPase-like"/>
    <property type="match status" value="1"/>
</dbReference>
<dbReference type="AlphaFoldDB" id="A0A2N0AHX3"/>
<keyword evidence="13" id="KW-1185">Reference proteome</keyword>
<evidence type="ECO:0000313" key="13">
    <source>
        <dbReference type="Proteomes" id="UP000232145"/>
    </source>
</evidence>
<comment type="caution">
    <text evidence="12">The sequence shown here is derived from an EMBL/GenBank/DDBJ whole genome shotgun (WGS) entry which is preliminary data.</text>
</comment>
<keyword evidence="5 10" id="KW-0378">Hydrolase</keyword>
<dbReference type="Proteomes" id="UP000232145">
    <property type="component" value="Unassembled WGS sequence"/>
</dbReference>
<protein>
    <recommendedName>
        <fullName evidence="10">dITP/XTP pyrophosphatase</fullName>
        <ecNumber evidence="10">3.6.1.66</ecNumber>
    </recommendedName>
    <alternativeName>
        <fullName evidence="10">Non-canonical purine NTP pyrophosphatase</fullName>
    </alternativeName>
    <alternativeName>
        <fullName evidence="10">Non-standard purine NTP pyrophosphatase</fullName>
    </alternativeName>
    <alternativeName>
        <fullName evidence="10">Nucleoside-triphosphate diphosphatase</fullName>
    </alternativeName>
    <alternativeName>
        <fullName evidence="10">Nucleoside-triphosphate pyrophosphatase</fullName>
        <shortName evidence="10">NTPase</shortName>
    </alternativeName>
</protein>
<feature type="binding site" evidence="10">
    <location>
        <begin position="10"/>
        <end position="15"/>
    </location>
    <ligand>
        <name>substrate</name>
    </ligand>
</feature>
<keyword evidence="7 10" id="KW-0546">Nucleotide metabolism</keyword>
<dbReference type="NCBIfam" id="TIGR00042">
    <property type="entry name" value="RdgB/HAM1 family non-canonical purine NTP pyrophosphatase"/>
    <property type="match status" value="1"/>
</dbReference>
<evidence type="ECO:0000256" key="10">
    <source>
        <dbReference type="HAMAP-Rule" id="MF_01405"/>
    </source>
</evidence>
<evidence type="ECO:0000256" key="8">
    <source>
        <dbReference type="ARBA" id="ARBA00051875"/>
    </source>
</evidence>
<dbReference type="Pfam" id="PF01725">
    <property type="entry name" value="Ham1p_like"/>
    <property type="match status" value="1"/>
</dbReference>
<dbReference type="InterPro" id="IPR029001">
    <property type="entry name" value="ITPase-like_fam"/>
</dbReference>
<dbReference type="GO" id="GO:0036222">
    <property type="term" value="F:XTP diphosphatase activity"/>
    <property type="evidence" value="ECO:0007669"/>
    <property type="project" value="UniProtKB-UniRule"/>
</dbReference>
<dbReference type="GO" id="GO:0009117">
    <property type="term" value="P:nucleotide metabolic process"/>
    <property type="evidence" value="ECO:0007669"/>
    <property type="project" value="UniProtKB-KW"/>
</dbReference>
<comment type="catalytic activity">
    <reaction evidence="8 10">
        <text>dITP + H2O = dIMP + diphosphate + H(+)</text>
        <dbReference type="Rhea" id="RHEA:28342"/>
        <dbReference type="ChEBI" id="CHEBI:15377"/>
        <dbReference type="ChEBI" id="CHEBI:15378"/>
        <dbReference type="ChEBI" id="CHEBI:33019"/>
        <dbReference type="ChEBI" id="CHEBI:61194"/>
        <dbReference type="ChEBI" id="CHEBI:61382"/>
        <dbReference type="EC" id="3.6.1.66"/>
    </reaction>
</comment>
<dbReference type="InterPro" id="IPR002637">
    <property type="entry name" value="RdgB/HAM1"/>
</dbReference>
<comment type="similarity">
    <text evidence="1 10 11">Belongs to the HAM1 NTPase family.</text>
</comment>
<evidence type="ECO:0000256" key="2">
    <source>
        <dbReference type="ARBA" id="ARBA00011738"/>
    </source>
</evidence>
<dbReference type="PANTHER" id="PTHR11067">
    <property type="entry name" value="INOSINE TRIPHOSPHATE PYROPHOSPHATASE/HAM1 PROTEIN"/>
    <property type="match status" value="1"/>
</dbReference>
<feature type="active site" description="Proton acceptor" evidence="10">
    <location>
        <position position="72"/>
    </location>
</feature>
<dbReference type="FunFam" id="3.90.950.10:FF:000001">
    <property type="entry name" value="dITP/XTP pyrophosphatase"/>
    <property type="match status" value="1"/>
</dbReference>
<evidence type="ECO:0000256" key="3">
    <source>
        <dbReference type="ARBA" id="ARBA00022723"/>
    </source>
</evidence>
<comment type="cofactor">
    <cofactor evidence="10">
        <name>Mg(2+)</name>
        <dbReference type="ChEBI" id="CHEBI:18420"/>
    </cofactor>
    <text evidence="10">Binds 1 Mg(2+) ion per subunit.</text>
</comment>
<dbReference type="HAMAP" id="MF_01405">
    <property type="entry name" value="Non_canon_purine_NTPase"/>
    <property type="match status" value="1"/>
</dbReference>
<feature type="binding site" evidence="10">
    <location>
        <position position="177"/>
    </location>
    <ligand>
        <name>substrate</name>
    </ligand>
</feature>
<gene>
    <name evidence="12" type="primary">rdgB</name>
    <name evidence="12" type="ORF">CH364_14010</name>
</gene>
<dbReference type="GO" id="GO:0005829">
    <property type="term" value="C:cytosol"/>
    <property type="evidence" value="ECO:0007669"/>
    <property type="project" value="TreeGrafter"/>
</dbReference>
<dbReference type="GO" id="GO:0009146">
    <property type="term" value="P:purine nucleoside triphosphate catabolic process"/>
    <property type="evidence" value="ECO:0007669"/>
    <property type="project" value="UniProtKB-UniRule"/>
</dbReference>
<evidence type="ECO:0000256" key="4">
    <source>
        <dbReference type="ARBA" id="ARBA00022741"/>
    </source>
</evidence>
<dbReference type="EMBL" id="NPDX01000004">
    <property type="protein sequence ID" value="PJZ83877.1"/>
    <property type="molecule type" value="Genomic_DNA"/>
</dbReference>
<evidence type="ECO:0000256" key="1">
    <source>
        <dbReference type="ARBA" id="ARBA00008023"/>
    </source>
</evidence>
<accession>A0A2N0AHX3</accession>
<dbReference type="GO" id="GO:0000166">
    <property type="term" value="F:nucleotide binding"/>
    <property type="evidence" value="ECO:0007669"/>
    <property type="project" value="UniProtKB-KW"/>
</dbReference>
<dbReference type="Gene3D" id="3.90.950.10">
    <property type="match status" value="1"/>
</dbReference>
<evidence type="ECO:0000313" key="12">
    <source>
        <dbReference type="EMBL" id="PJZ83877.1"/>
    </source>
</evidence>
<reference evidence="12 13" key="1">
    <citation type="submission" date="2017-07" db="EMBL/GenBank/DDBJ databases">
        <title>Leptospira spp. isolated from tropical soils.</title>
        <authorList>
            <person name="Thibeaux R."/>
            <person name="Iraola G."/>
            <person name="Ferres I."/>
            <person name="Bierque E."/>
            <person name="Girault D."/>
            <person name="Soupe-Gilbert M.-E."/>
            <person name="Picardeau M."/>
            <person name="Goarant C."/>
        </authorList>
    </citation>
    <scope>NUCLEOTIDE SEQUENCE [LARGE SCALE GENOMIC DNA]</scope>
    <source>
        <strain evidence="12 13">FH2-B-A1</strain>
    </source>
</reference>
<name>A0A2N0AHX3_9LEPT</name>
<dbReference type="PANTHER" id="PTHR11067:SF9">
    <property type="entry name" value="INOSINE TRIPHOSPHATE PYROPHOSPHATASE"/>
    <property type="match status" value="1"/>
</dbReference>
<evidence type="ECO:0000256" key="11">
    <source>
        <dbReference type="RuleBase" id="RU003781"/>
    </source>
</evidence>
<dbReference type="GO" id="GO:0036220">
    <property type="term" value="F:ITP diphosphatase activity"/>
    <property type="evidence" value="ECO:0007669"/>
    <property type="project" value="UniProtKB-UniRule"/>
</dbReference>
<evidence type="ECO:0000256" key="6">
    <source>
        <dbReference type="ARBA" id="ARBA00022842"/>
    </source>
</evidence>
<evidence type="ECO:0000256" key="5">
    <source>
        <dbReference type="ARBA" id="ARBA00022801"/>
    </source>
</evidence>
<proteinExistence type="inferred from homology"/>
<dbReference type="GO" id="GO:0035870">
    <property type="term" value="F:dITP diphosphatase activity"/>
    <property type="evidence" value="ECO:0007669"/>
    <property type="project" value="UniProtKB-UniRule"/>
</dbReference>